<dbReference type="Gene3D" id="1.20.1060.10">
    <property type="entry name" value="Taq DNA Polymerase, Chain T, domain 4"/>
    <property type="match status" value="1"/>
</dbReference>
<dbReference type="RefSeq" id="XP_020480265.1">
    <property type="nucleotide sequence ID" value="XM_020624609.1"/>
</dbReference>
<dbReference type="InterPro" id="IPR001098">
    <property type="entry name" value="DNA-dir_DNA_pol_A_palm_dom"/>
</dbReference>
<keyword evidence="6" id="KW-0227">DNA damage</keyword>
<evidence type="ECO:0000256" key="6">
    <source>
        <dbReference type="ARBA" id="ARBA00022763"/>
    </source>
</evidence>
<feature type="compositionally biased region" description="Polar residues" evidence="11">
    <location>
        <begin position="523"/>
        <end position="533"/>
    </location>
</feature>
<dbReference type="InterPro" id="IPR036397">
    <property type="entry name" value="RNaseH_sf"/>
</dbReference>
<dbReference type="Proteomes" id="UP000261600">
    <property type="component" value="Unplaced"/>
</dbReference>
<dbReference type="RefSeq" id="XP_020480266.1">
    <property type="nucleotide sequence ID" value="XM_020624610.1"/>
</dbReference>
<dbReference type="STRING" id="43700.ENSMALP00000020536"/>
<dbReference type="Gene3D" id="1.10.150.20">
    <property type="entry name" value="5' to 3' exonuclease, C-terminal subdomain"/>
    <property type="match status" value="1"/>
</dbReference>
<evidence type="ECO:0000259" key="12">
    <source>
        <dbReference type="SMART" id="SM00482"/>
    </source>
</evidence>
<feature type="region of interest" description="Disordered" evidence="11">
    <location>
        <begin position="417"/>
        <end position="447"/>
    </location>
</feature>
<evidence type="ECO:0000256" key="2">
    <source>
        <dbReference type="ARBA" id="ARBA00012417"/>
    </source>
</evidence>
<dbReference type="FunFam" id="1.20.1060.10:FF:000001">
    <property type="entry name" value="DNA polymerase I"/>
    <property type="match status" value="1"/>
</dbReference>
<evidence type="ECO:0000256" key="1">
    <source>
        <dbReference type="ARBA" id="ARBA00007705"/>
    </source>
</evidence>
<evidence type="ECO:0000313" key="13">
    <source>
        <dbReference type="Ensembl" id="ENSMALP00000020536.1"/>
    </source>
</evidence>
<feature type="compositionally biased region" description="Polar residues" evidence="11">
    <location>
        <begin position="762"/>
        <end position="771"/>
    </location>
</feature>
<feature type="domain" description="DNA-directed DNA polymerase family A palm" evidence="12">
    <location>
        <begin position="1184"/>
        <end position="1388"/>
    </location>
</feature>
<feature type="compositionally biased region" description="Basic and acidic residues" evidence="11">
    <location>
        <begin position="785"/>
        <end position="794"/>
    </location>
</feature>
<dbReference type="GeneID" id="109974422"/>
<organism evidence="13 14">
    <name type="scientific">Monopterus albus</name>
    <name type="common">Swamp eel</name>
    <dbReference type="NCBI Taxonomy" id="43700"/>
    <lineage>
        <taxon>Eukaryota</taxon>
        <taxon>Metazoa</taxon>
        <taxon>Chordata</taxon>
        <taxon>Craniata</taxon>
        <taxon>Vertebrata</taxon>
        <taxon>Euteleostomi</taxon>
        <taxon>Actinopterygii</taxon>
        <taxon>Neopterygii</taxon>
        <taxon>Teleostei</taxon>
        <taxon>Neoteleostei</taxon>
        <taxon>Acanthomorphata</taxon>
        <taxon>Anabantaria</taxon>
        <taxon>Synbranchiformes</taxon>
        <taxon>Synbranchidae</taxon>
        <taxon>Monopterus</taxon>
    </lineage>
</organism>
<reference evidence="13" key="1">
    <citation type="submission" date="2025-08" db="UniProtKB">
        <authorList>
            <consortium name="Ensembl"/>
        </authorList>
    </citation>
    <scope>IDENTIFICATION</scope>
</reference>
<dbReference type="GO" id="GO:0006261">
    <property type="term" value="P:DNA-templated DNA replication"/>
    <property type="evidence" value="ECO:0007669"/>
    <property type="project" value="InterPro"/>
</dbReference>
<dbReference type="Pfam" id="PF18049">
    <property type="entry name" value="DNA_pol_P_Exo"/>
    <property type="match status" value="1"/>
</dbReference>
<accession>A0A3Q3QUQ6</accession>
<dbReference type="InterPro" id="IPR043502">
    <property type="entry name" value="DNA/RNA_pol_sf"/>
</dbReference>
<feature type="compositionally biased region" description="Low complexity" evidence="11">
    <location>
        <begin position="772"/>
        <end position="783"/>
    </location>
</feature>
<keyword evidence="4" id="KW-0548">Nucleotidyltransferase</keyword>
<feature type="region of interest" description="Disordered" evidence="11">
    <location>
        <begin position="650"/>
        <end position="697"/>
    </location>
</feature>
<name>A0A3Q3QUQ6_MONAL</name>
<evidence type="ECO:0000256" key="10">
    <source>
        <dbReference type="ARBA" id="ARBA00049244"/>
    </source>
</evidence>
<evidence type="ECO:0000256" key="8">
    <source>
        <dbReference type="ARBA" id="ARBA00023125"/>
    </source>
</evidence>
<dbReference type="InterPro" id="IPR040940">
    <property type="entry name" value="DNA_pol_P_Exo"/>
</dbReference>
<keyword evidence="5" id="KW-0235">DNA replication</keyword>
<keyword evidence="7" id="KW-0239">DNA-directed DNA polymerase</keyword>
<dbReference type="CDD" id="cd08638">
    <property type="entry name" value="DNA_pol_A_theta"/>
    <property type="match status" value="1"/>
</dbReference>
<dbReference type="Gene3D" id="3.30.420.10">
    <property type="entry name" value="Ribonuclease H-like superfamily/Ribonuclease H"/>
    <property type="match status" value="1"/>
</dbReference>
<protein>
    <recommendedName>
        <fullName evidence="2">DNA-directed DNA polymerase</fullName>
        <ecNumber evidence="2">2.7.7.7</ecNumber>
    </recommendedName>
</protein>
<dbReference type="OrthoDB" id="275278at2759"/>
<evidence type="ECO:0000313" key="14">
    <source>
        <dbReference type="Proteomes" id="UP000261600"/>
    </source>
</evidence>
<feature type="compositionally biased region" description="Basic and acidic residues" evidence="11">
    <location>
        <begin position="721"/>
        <end position="730"/>
    </location>
</feature>
<evidence type="ECO:0000256" key="3">
    <source>
        <dbReference type="ARBA" id="ARBA00022679"/>
    </source>
</evidence>
<dbReference type="PANTHER" id="PTHR10133">
    <property type="entry name" value="DNA POLYMERASE I"/>
    <property type="match status" value="1"/>
</dbReference>
<dbReference type="GO" id="GO:0006302">
    <property type="term" value="P:double-strand break repair"/>
    <property type="evidence" value="ECO:0007669"/>
    <property type="project" value="TreeGrafter"/>
</dbReference>
<sequence>MEQSRSRLYSGPLSQAAQKILVVLRSQSLHAARRGHQYLSNHRQMERYYDSQWEPWALSSRSMSQEEGDRNIVRPWSRPQVSSSTHLHDPSNYRQSSQTLAYYQYSETTDSSLLSQASNSSSCRDSSLQRLPFQTEACYQCSQTYSHRNYSEPAAYQSRQALSFTQQDISEVAASFFPRDRYTSSLSVQKRHSEHQATLWGTPTEDIRSSSAVEDGDVLYQQSKSDTTKIGKIHLSPRGFVTRQDIGCDAYLSKPMRNLDGEEELELMVNSESMTEAGAGQMSDIKQEMEDEVNTGTLEERDVILPTKTRLTSEMEGVLLLETNLENNLYLVSTSNMDKSTDCNTWGEKLSEKEVDEYNISAYEHPSGSEIKVSVDCDAGSPAKVSPSVITEDHKVSPCQAETPQVLGWPATETEKDLTETPRVHCGPNKLVLGDTTADDPERTTEEKADVMEVGLKVEKFNRTKTCTDSDTEEETDQPQCSDVQLKGRLYIEVKELAGGDTEPGGSEKDNESVMTHVDSETESTLTDHSWNDSCPMPAVPQHCRARGSVIKAPCLSGNWQHGDNVQTAGSIRESSSSVVLAAATTFSTGQNSPSVHELASTLIKPREKLEKSHLPISQTLSQRPLILSLKRKHEVLERQNLNRPSKIYLTRHPPKWVPPHSSQEKAGEGGANEWKRARPTSSIPEHAVEPQTNSHQTKILSGVHTTVLSVLEQTQQRQSKIKERGHESVRNTSKQTPSSVAHKPTKHKQAKCEPDQAKNRWANSGEPQPHSTAGSLTATLTSDPRVKDSGTLNPDERMQMLKEAMQAKALVLTMVYQDGSTQLDPEQKLTTPVCGLLVLMKNDHDCNTPEDLLRPNDRLVYLKLEQTPAWAKRHPLDSQNLFTRDMLLRVLSRSELVVCYKAKDLLRTALQFYKQDLDWKKVAGCHIQDPQVSGWLLDPADPSSCYWDLLSKHCKRPPSTPAMGTKKVSQVISGLSALFWLNMELCAKLQSQGLWELYSEMELKMIPVLAAMESHCIHVDKEALNRTSNLLGTKMKQLEQEAHQAAGQKFLVTSSTQLRTVLFEKLRLHERCENKKLPKTINKQQQSTSEAVLLQLQDLHPLPKIILEYRQVHKIKSTFVDGILSCMMSKNYISSTWSQTSAVTGRISAKHPNFQALPRQPLQITKMQYIQGREEEVVTVHPRAMFIPQESWTFLAADFCQVELRLLAHLSSDPELLRVFTNPQADVFAMLASQWKGVNEREVTSEDREHAKRIVYSVVYGAGRERLSGILGVSTEQARHFQDSFLQTYTEVQAFIQRTIQQCHKQGYVLSIMGRRRSLPNISSPDWGFRMQAERQAVNFVIQGSAADLCKMAMIRIFNLVSSSNSISARLIAQLHDELLYEVEDSQVEHFAALVKNTMESLQHIHHLGIHLKVPLKVAVSSGKSWGSMSELNIPPTSPASFL</sequence>
<evidence type="ECO:0000256" key="4">
    <source>
        <dbReference type="ARBA" id="ARBA00022695"/>
    </source>
</evidence>
<evidence type="ECO:0000256" key="7">
    <source>
        <dbReference type="ARBA" id="ARBA00022932"/>
    </source>
</evidence>
<dbReference type="PRINTS" id="PR00868">
    <property type="entry name" value="DNAPOLI"/>
</dbReference>
<feature type="compositionally biased region" description="Polar residues" evidence="11">
    <location>
        <begin position="731"/>
        <end position="740"/>
    </location>
</feature>
<dbReference type="EC" id="2.7.7.7" evidence="2"/>
<keyword evidence="9" id="KW-0234">DNA repair</keyword>
<dbReference type="Pfam" id="PF00476">
    <property type="entry name" value="DNA_pol_A"/>
    <property type="match status" value="1"/>
</dbReference>
<dbReference type="GO" id="GO:0003887">
    <property type="term" value="F:DNA-directed DNA polymerase activity"/>
    <property type="evidence" value="ECO:0007669"/>
    <property type="project" value="UniProtKB-KW"/>
</dbReference>
<comment type="similarity">
    <text evidence="1">Belongs to the DNA polymerase type-A family.</text>
</comment>
<keyword evidence="8" id="KW-0238">DNA-binding</keyword>
<dbReference type="FunFam" id="1.10.150.20:FF:000002">
    <property type="entry name" value="DNA polymerase I"/>
    <property type="match status" value="1"/>
</dbReference>
<dbReference type="GO" id="GO:0003677">
    <property type="term" value="F:DNA binding"/>
    <property type="evidence" value="ECO:0007669"/>
    <property type="project" value="UniProtKB-KW"/>
</dbReference>
<dbReference type="Ensembl" id="ENSMALT00000020936.1">
    <property type="protein sequence ID" value="ENSMALP00000020536.1"/>
    <property type="gene ID" value="ENSMALG00000014353.1"/>
</dbReference>
<dbReference type="KEGG" id="malb:109974422"/>
<feature type="region of interest" description="Disordered" evidence="11">
    <location>
        <begin position="498"/>
        <end position="533"/>
    </location>
</feature>
<dbReference type="InterPro" id="IPR002298">
    <property type="entry name" value="DNA_polymerase_A"/>
</dbReference>
<dbReference type="Gene3D" id="3.30.70.370">
    <property type="match status" value="1"/>
</dbReference>
<keyword evidence="3" id="KW-0808">Transferase</keyword>
<evidence type="ECO:0000256" key="9">
    <source>
        <dbReference type="ARBA" id="ARBA00023204"/>
    </source>
</evidence>
<keyword evidence="14" id="KW-1185">Reference proteome</keyword>
<dbReference type="CTD" id="353497"/>
<comment type="catalytic activity">
    <reaction evidence="10">
        <text>DNA(n) + a 2'-deoxyribonucleoside 5'-triphosphate = DNA(n+1) + diphosphate</text>
        <dbReference type="Rhea" id="RHEA:22508"/>
        <dbReference type="Rhea" id="RHEA-COMP:17339"/>
        <dbReference type="Rhea" id="RHEA-COMP:17340"/>
        <dbReference type="ChEBI" id="CHEBI:33019"/>
        <dbReference type="ChEBI" id="CHEBI:61560"/>
        <dbReference type="ChEBI" id="CHEBI:173112"/>
        <dbReference type="EC" id="2.7.7.7"/>
    </reaction>
</comment>
<evidence type="ECO:0000256" key="5">
    <source>
        <dbReference type="ARBA" id="ARBA00022705"/>
    </source>
</evidence>
<feature type="region of interest" description="Disordered" evidence="11">
    <location>
        <begin position="715"/>
        <end position="794"/>
    </location>
</feature>
<dbReference type="PANTHER" id="PTHR10133:SF27">
    <property type="entry name" value="DNA POLYMERASE NU"/>
    <property type="match status" value="1"/>
</dbReference>
<evidence type="ECO:0000256" key="11">
    <source>
        <dbReference type="SAM" id="MobiDB-lite"/>
    </source>
</evidence>
<feature type="region of interest" description="Disordered" evidence="11">
    <location>
        <begin position="67"/>
        <end position="93"/>
    </location>
</feature>
<dbReference type="SUPFAM" id="SSF56672">
    <property type="entry name" value="DNA/RNA polymerases"/>
    <property type="match status" value="1"/>
</dbReference>
<reference evidence="13" key="2">
    <citation type="submission" date="2025-09" db="UniProtKB">
        <authorList>
            <consortium name="Ensembl"/>
        </authorList>
    </citation>
    <scope>IDENTIFICATION</scope>
</reference>
<proteinExistence type="inferred from homology"/>
<dbReference type="SMART" id="SM00482">
    <property type="entry name" value="POLAc"/>
    <property type="match status" value="1"/>
</dbReference>